<dbReference type="EMBL" id="JAYWIO010000005">
    <property type="protein sequence ID" value="KAK7260739.1"/>
    <property type="molecule type" value="Genomic_DNA"/>
</dbReference>
<sequence>MDIKKHWFSSRSSTIQSIRLGRSYTKPHYLSSYDGPKPVWQMLWRKMKSDKKRKMLRSSSRYDAESYSMNFDQGTGWMEPDNIPRSFSSRYADPSRILPPRHLLD</sequence>
<gene>
    <name evidence="1" type="ORF">RIF29_27026</name>
</gene>
<dbReference type="AlphaFoldDB" id="A0AAN9I0N7"/>
<name>A0AAN9I0N7_CROPI</name>
<keyword evidence="2" id="KW-1185">Reference proteome</keyword>
<reference evidence="1 2" key="1">
    <citation type="submission" date="2024-01" db="EMBL/GenBank/DDBJ databases">
        <title>The genomes of 5 underutilized Papilionoideae crops provide insights into root nodulation and disease resistanc.</title>
        <authorList>
            <person name="Yuan L."/>
        </authorList>
    </citation>
    <scope>NUCLEOTIDE SEQUENCE [LARGE SCALE GENOMIC DNA]</scope>
    <source>
        <strain evidence="1">ZHUSHIDOU_FW_LH</strain>
        <tissue evidence="1">Leaf</tissue>
    </source>
</reference>
<organism evidence="1 2">
    <name type="scientific">Crotalaria pallida</name>
    <name type="common">Smooth rattlebox</name>
    <name type="synonym">Crotalaria striata</name>
    <dbReference type="NCBI Taxonomy" id="3830"/>
    <lineage>
        <taxon>Eukaryota</taxon>
        <taxon>Viridiplantae</taxon>
        <taxon>Streptophyta</taxon>
        <taxon>Embryophyta</taxon>
        <taxon>Tracheophyta</taxon>
        <taxon>Spermatophyta</taxon>
        <taxon>Magnoliopsida</taxon>
        <taxon>eudicotyledons</taxon>
        <taxon>Gunneridae</taxon>
        <taxon>Pentapetalae</taxon>
        <taxon>rosids</taxon>
        <taxon>fabids</taxon>
        <taxon>Fabales</taxon>
        <taxon>Fabaceae</taxon>
        <taxon>Papilionoideae</taxon>
        <taxon>50 kb inversion clade</taxon>
        <taxon>genistoids sensu lato</taxon>
        <taxon>core genistoids</taxon>
        <taxon>Crotalarieae</taxon>
        <taxon>Crotalaria</taxon>
    </lineage>
</organism>
<accession>A0AAN9I0N7</accession>
<protein>
    <submittedName>
        <fullName evidence="1">Uncharacterized protein</fullName>
    </submittedName>
</protein>
<dbReference type="Proteomes" id="UP001372338">
    <property type="component" value="Unassembled WGS sequence"/>
</dbReference>
<comment type="caution">
    <text evidence="1">The sequence shown here is derived from an EMBL/GenBank/DDBJ whole genome shotgun (WGS) entry which is preliminary data.</text>
</comment>
<evidence type="ECO:0000313" key="2">
    <source>
        <dbReference type="Proteomes" id="UP001372338"/>
    </source>
</evidence>
<evidence type="ECO:0000313" key="1">
    <source>
        <dbReference type="EMBL" id="KAK7260739.1"/>
    </source>
</evidence>
<proteinExistence type="predicted"/>
<dbReference type="PANTHER" id="PTHR33168">
    <property type="entry name" value="STRESS INDUCED PROTEIN-RELATED"/>
    <property type="match status" value="1"/>
</dbReference>